<organism evidence="2 3">
    <name type="scientific">Rubrobacter marinus</name>
    <dbReference type="NCBI Taxonomy" id="2653852"/>
    <lineage>
        <taxon>Bacteria</taxon>
        <taxon>Bacillati</taxon>
        <taxon>Actinomycetota</taxon>
        <taxon>Rubrobacteria</taxon>
        <taxon>Rubrobacterales</taxon>
        <taxon>Rubrobacteraceae</taxon>
        <taxon>Rubrobacter</taxon>
    </lineage>
</organism>
<feature type="region of interest" description="Disordered" evidence="1">
    <location>
        <begin position="1"/>
        <end position="33"/>
    </location>
</feature>
<evidence type="ECO:0000313" key="3">
    <source>
        <dbReference type="Proteomes" id="UP000502706"/>
    </source>
</evidence>
<reference evidence="2 3" key="1">
    <citation type="submission" date="2019-10" db="EMBL/GenBank/DDBJ databases">
        <title>Rubrobacter sp nov SCSIO 52915 isolated from a deep-sea sediment in the South China Sea.</title>
        <authorList>
            <person name="Chen R.W."/>
        </authorList>
    </citation>
    <scope>NUCLEOTIDE SEQUENCE [LARGE SCALE GENOMIC DNA]</scope>
    <source>
        <strain evidence="2 3">SCSIO 52915</strain>
    </source>
</reference>
<dbReference type="AlphaFoldDB" id="A0A6G8PUH5"/>
<feature type="compositionally biased region" description="Basic and acidic residues" evidence="1">
    <location>
        <begin position="20"/>
        <end position="33"/>
    </location>
</feature>
<dbReference type="RefSeq" id="WP_166395073.1">
    <property type="nucleotide sequence ID" value="NZ_CP045121.1"/>
</dbReference>
<sequence>MQPNENNVAFDLQARRHGKHGSDREAPETRDRTIAELKSQVTHLRRELSRRDDVLMFLAGMVGPSSEAAAPSPEEPPQEERPVPPAPAGTRGGVRTPRRGRGETERPEWPPLPEGYRVVATASDAWVLVARGFRVAGYRGVLDPEEAARDAWEHQKGVR</sequence>
<evidence type="ECO:0000256" key="1">
    <source>
        <dbReference type="SAM" id="MobiDB-lite"/>
    </source>
</evidence>
<keyword evidence="3" id="KW-1185">Reference proteome</keyword>
<evidence type="ECO:0000313" key="2">
    <source>
        <dbReference type="EMBL" id="QIN77395.1"/>
    </source>
</evidence>
<dbReference type="Proteomes" id="UP000502706">
    <property type="component" value="Chromosome"/>
</dbReference>
<name>A0A6G8PUH5_9ACTN</name>
<dbReference type="EMBL" id="CP045121">
    <property type="protein sequence ID" value="QIN77395.1"/>
    <property type="molecule type" value="Genomic_DNA"/>
</dbReference>
<gene>
    <name evidence="2" type="ORF">GBA65_01470</name>
</gene>
<protein>
    <submittedName>
        <fullName evidence="2">Uncharacterized protein</fullName>
    </submittedName>
</protein>
<proteinExistence type="predicted"/>
<dbReference type="KEGG" id="rmar:GBA65_01470"/>
<accession>A0A6G8PUH5</accession>
<feature type="region of interest" description="Disordered" evidence="1">
    <location>
        <begin position="64"/>
        <end position="114"/>
    </location>
</feature>